<protein>
    <submittedName>
        <fullName evidence="2">Uncharacterized protein</fullName>
    </submittedName>
</protein>
<keyword evidence="1" id="KW-0812">Transmembrane</keyword>
<keyword evidence="1" id="KW-0472">Membrane</keyword>
<reference evidence="2 3" key="1">
    <citation type="submission" date="2017-06" db="EMBL/GenBank/DDBJ databases">
        <authorList>
            <person name="Kim H.J."/>
            <person name="Triplett B.A."/>
        </authorList>
    </citation>
    <scope>NUCLEOTIDE SEQUENCE [LARGE SCALE GENOMIC DNA]</scope>
    <source>
        <strain evidence="2 3">DSM 13116</strain>
    </source>
</reference>
<organism evidence="2 3">
    <name type="scientific">Humidesulfovibrio mexicanus</name>
    <dbReference type="NCBI Taxonomy" id="147047"/>
    <lineage>
        <taxon>Bacteria</taxon>
        <taxon>Pseudomonadati</taxon>
        <taxon>Thermodesulfobacteriota</taxon>
        <taxon>Desulfovibrionia</taxon>
        <taxon>Desulfovibrionales</taxon>
        <taxon>Desulfovibrionaceae</taxon>
        <taxon>Humidesulfovibrio</taxon>
    </lineage>
</organism>
<keyword evidence="3" id="KW-1185">Reference proteome</keyword>
<sequence>MLHGETVHSPLPQDLPWWQADHAVFFGVLYIVLFVISSGMGYCILKSWFDSRGGHHSAH</sequence>
<accession>A0A239D0A2</accession>
<proteinExistence type="predicted"/>
<gene>
    <name evidence="2" type="ORF">SAMN04488503_0017</name>
</gene>
<keyword evidence="1" id="KW-1133">Transmembrane helix</keyword>
<evidence type="ECO:0000313" key="3">
    <source>
        <dbReference type="Proteomes" id="UP000198324"/>
    </source>
</evidence>
<evidence type="ECO:0000313" key="2">
    <source>
        <dbReference type="EMBL" id="SNS25013.1"/>
    </source>
</evidence>
<dbReference type="OrthoDB" id="5519114at2"/>
<feature type="transmembrane region" description="Helical" evidence="1">
    <location>
        <begin position="23"/>
        <end position="45"/>
    </location>
</feature>
<dbReference type="Proteomes" id="UP000198324">
    <property type="component" value="Unassembled WGS sequence"/>
</dbReference>
<dbReference type="EMBL" id="FZOC01000010">
    <property type="protein sequence ID" value="SNS25013.1"/>
    <property type="molecule type" value="Genomic_DNA"/>
</dbReference>
<dbReference type="RefSeq" id="WP_089275520.1">
    <property type="nucleotide sequence ID" value="NZ_FZOC01000010.1"/>
</dbReference>
<name>A0A239D0A2_9BACT</name>
<dbReference type="AlphaFoldDB" id="A0A239D0A2"/>
<evidence type="ECO:0000256" key="1">
    <source>
        <dbReference type="SAM" id="Phobius"/>
    </source>
</evidence>